<dbReference type="NCBIfam" id="TIGR00678">
    <property type="entry name" value="holB"/>
    <property type="match status" value="1"/>
</dbReference>
<evidence type="ECO:0000256" key="1">
    <source>
        <dbReference type="ARBA" id="ARBA00012417"/>
    </source>
</evidence>
<dbReference type="KEGG" id="wma:WM2015_1578"/>
<dbReference type="InterPro" id="IPR050238">
    <property type="entry name" value="DNA_Rep/Repair_Clamp_Loader"/>
</dbReference>
<dbReference type="EC" id="2.7.7.7" evidence="1"/>
<dbReference type="OrthoDB" id="9811073at2"/>
<dbReference type="GO" id="GO:0006261">
    <property type="term" value="P:DNA-templated DNA replication"/>
    <property type="evidence" value="ECO:0007669"/>
    <property type="project" value="TreeGrafter"/>
</dbReference>
<dbReference type="Gene3D" id="3.40.50.300">
    <property type="entry name" value="P-loop containing nucleotide triphosphate hydrolases"/>
    <property type="match status" value="1"/>
</dbReference>
<evidence type="ECO:0000256" key="2">
    <source>
        <dbReference type="ARBA" id="ARBA00022932"/>
    </source>
</evidence>
<gene>
    <name evidence="4" type="ORF">WM2015_1578</name>
</gene>
<organism evidence="4 5">
    <name type="scientific">Wenzhouxiangella marina</name>
    <dbReference type="NCBI Taxonomy" id="1579979"/>
    <lineage>
        <taxon>Bacteria</taxon>
        <taxon>Pseudomonadati</taxon>
        <taxon>Pseudomonadota</taxon>
        <taxon>Gammaproteobacteria</taxon>
        <taxon>Chromatiales</taxon>
        <taxon>Wenzhouxiangellaceae</taxon>
        <taxon>Wenzhouxiangella</taxon>
    </lineage>
</organism>
<dbReference type="GO" id="GO:0008408">
    <property type="term" value="F:3'-5' exonuclease activity"/>
    <property type="evidence" value="ECO:0007669"/>
    <property type="project" value="InterPro"/>
</dbReference>
<dbReference type="InterPro" id="IPR004622">
    <property type="entry name" value="DNA_pol_HolB"/>
</dbReference>
<dbReference type="SUPFAM" id="SSF52540">
    <property type="entry name" value="P-loop containing nucleoside triphosphate hydrolases"/>
    <property type="match status" value="1"/>
</dbReference>
<reference evidence="4 5" key="1">
    <citation type="submission" date="2015-07" db="EMBL/GenBank/DDBJ databases">
        <authorList>
            <person name="Noorani M."/>
        </authorList>
    </citation>
    <scope>NUCLEOTIDE SEQUENCE [LARGE SCALE GENOMIC DNA]</scope>
    <source>
        <strain evidence="4 5">KCTC 42284</strain>
    </source>
</reference>
<comment type="catalytic activity">
    <reaction evidence="3">
        <text>DNA(n) + a 2'-deoxyribonucleoside 5'-triphosphate = DNA(n+1) + diphosphate</text>
        <dbReference type="Rhea" id="RHEA:22508"/>
        <dbReference type="Rhea" id="RHEA-COMP:17339"/>
        <dbReference type="Rhea" id="RHEA-COMP:17340"/>
        <dbReference type="ChEBI" id="CHEBI:33019"/>
        <dbReference type="ChEBI" id="CHEBI:61560"/>
        <dbReference type="ChEBI" id="CHEBI:173112"/>
        <dbReference type="EC" id="2.7.7.7"/>
    </reaction>
</comment>
<evidence type="ECO:0000313" key="5">
    <source>
        <dbReference type="Proteomes" id="UP000066624"/>
    </source>
</evidence>
<dbReference type="EMBL" id="CP012154">
    <property type="protein sequence ID" value="AKS41948.1"/>
    <property type="molecule type" value="Genomic_DNA"/>
</dbReference>
<sequence length="320" mass="35010">MNLPWITPLQEALNERLDHDRLGHAPLIQGPAGVGKRRLARWLVHRLLCLQPADGQPCGQCRACELLDKGTHPDHFQVRIPEDKKEIPVDSVRAFNAQLQLTGSISERRVGLIEPAEAMNTNAANALLKTLEEPAANAWLVLVSDRPGRLPATIRSRCQPISVRPPDHDIALQWLEGSGPAVDSSRRLQALTLAGGAPLAAVRLLEAGGLDFGFQIRSSLLALAQGQGVDQVLSEEWTQEARSTWQWLALWTERATKQRMMAGGDEALDMPIGTAPPATAMAELWQQALEGAALSATSARQDLLLGKWLLEWKSVCQQGR</sequence>
<dbReference type="RefSeq" id="WP_049725550.1">
    <property type="nucleotide sequence ID" value="NZ_CP012154.1"/>
</dbReference>
<dbReference type="PANTHER" id="PTHR11669">
    <property type="entry name" value="REPLICATION FACTOR C / DNA POLYMERASE III GAMMA-TAU SUBUNIT"/>
    <property type="match status" value="1"/>
</dbReference>
<dbReference type="Pfam" id="PF13177">
    <property type="entry name" value="DNA_pol3_delta2"/>
    <property type="match status" value="1"/>
</dbReference>
<evidence type="ECO:0000256" key="3">
    <source>
        <dbReference type="ARBA" id="ARBA00049244"/>
    </source>
</evidence>
<dbReference type="AlphaFoldDB" id="A0A0K0XW94"/>
<name>A0A0K0XW94_9GAMM</name>
<dbReference type="STRING" id="1579979.WM2015_1578"/>
<dbReference type="PATRIC" id="fig|1579979.3.peg.1618"/>
<keyword evidence="5" id="KW-1185">Reference proteome</keyword>
<keyword evidence="2" id="KW-0808">Transferase</keyword>
<dbReference type="Proteomes" id="UP000066624">
    <property type="component" value="Chromosome"/>
</dbReference>
<dbReference type="PANTHER" id="PTHR11669:SF8">
    <property type="entry name" value="DNA POLYMERASE III SUBUNIT DELTA"/>
    <property type="match status" value="1"/>
</dbReference>
<accession>A0A0K0XW94</accession>
<proteinExistence type="predicted"/>
<dbReference type="GO" id="GO:0003887">
    <property type="term" value="F:DNA-directed DNA polymerase activity"/>
    <property type="evidence" value="ECO:0007669"/>
    <property type="project" value="UniProtKB-KW"/>
</dbReference>
<evidence type="ECO:0000313" key="4">
    <source>
        <dbReference type="EMBL" id="AKS41948.1"/>
    </source>
</evidence>
<keyword evidence="2" id="KW-0239">DNA-directed DNA polymerase</keyword>
<protein>
    <recommendedName>
        <fullName evidence="1">DNA-directed DNA polymerase</fullName>
        <ecNumber evidence="1">2.7.7.7</ecNumber>
    </recommendedName>
</protein>
<dbReference type="GO" id="GO:0009360">
    <property type="term" value="C:DNA polymerase III complex"/>
    <property type="evidence" value="ECO:0007669"/>
    <property type="project" value="TreeGrafter"/>
</dbReference>
<dbReference type="InterPro" id="IPR027417">
    <property type="entry name" value="P-loop_NTPase"/>
</dbReference>
<keyword evidence="2" id="KW-0548">Nucleotidyltransferase</keyword>